<dbReference type="AlphaFoldDB" id="A0A645FMF4"/>
<gene>
    <name evidence="1" type="ORF">SDC9_162165</name>
</gene>
<proteinExistence type="predicted"/>
<comment type="caution">
    <text evidence="1">The sequence shown here is derived from an EMBL/GenBank/DDBJ whole genome shotgun (WGS) entry which is preliminary data.</text>
</comment>
<organism evidence="1">
    <name type="scientific">bioreactor metagenome</name>
    <dbReference type="NCBI Taxonomy" id="1076179"/>
    <lineage>
        <taxon>unclassified sequences</taxon>
        <taxon>metagenomes</taxon>
        <taxon>ecological metagenomes</taxon>
    </lineage>
</organism>
<accession>A0A645FMF4</accession>
<dbReference type="EMBL" id="VSSQ01061513">
    <property type="protein sequence ID" value="MPN14836.1"/>
    <property type="molecule type" value="Genomic_DNA"/>
</dbReference>
<evidence type="ECO:0000313" key="1">
    <source>
        <dbReference type="EMBL" id="MPN14836.1"/>
    </source>
</evidence>
<reference evidence="1" key="1">
    <citation type="submission" date="2019-08" db="EMBL/GenBank/DDBJ databases">
        <authorList>
            <person name="Kucharzyk K."/>
            <person name="Murdoch R.W."/>
            <person name="Higgins S."/>
            <person name="Loffler F."/>
        </authorList>
    </citation>
    <scope>NUCLEOTIDE SEQUENCE</scope>
</reference>
<protein>
    <submittedName>
        <fullName evidence="1">Uncharacterized protein</fullName>
    </submittedName>
</protein>
<name>A0A645FMF4_9ZZZZ</name>
<sequence length="69" mass="7584">MPDQIIMNMIAGSAQVYEPRNLGGFSMPMPCKSCVTGPHGEYIMTQIMEMATMLDILGMNIANRMGMDP</sequence>